<organism evidence="2 3">
    <name type="scientific">Trema orientale</name>
    <name type="common">Charcoal tree</name>
    <name type="synonym">Celtis orientalis</name>
    <dbReference type="NCBI Taxonomy" id="63057"/>
    <lineage>
        <taxon>Eukaryota</taxon>
        <taxon>Viridiplantae</taxon>
        <taxon>Streptophyta</taxon>
        <taxon>Embryophyta</taxon>
        <taxon>Tracheophyta</taxon>
        <taxon>Spermatophyta</taxon>
        <taxon>Magnoliopsida</taxon>
        <taxon>eudicotyledons</taxon>
        <taxon>Gunneridae</taxon>
        <taxon>Pentapetalae</taxon>
        <taxon>rosids</taxon>
        <taxon>fabids</taxon>
        <taxon>Rosales</taxon>
        <taxon>Cannabaceae</taxon>
        <taxon>Trema</taxon>
    </lineage>
</organism>
<accession>A0A2P5FK39</accession>
<reference evidence="3" key="1">
    <citation type="submission" date="2016-06" db="EMBL/GenBank/DDBJ databases">
        <title>Parallel loss of symbiosis genes in relatives of nitrogen-fixing non-legume Parasponia.</title>
        <authorList>
            <person name="Van Velzen R."/>
            <person name="Holmer R."/>
            <person name="Bu F."/>
            <person name="Rutten L."/>
            <person name="Van Zeijl A."/>
            <person name="Liu W."/>
            <person name="Santuari L."/>
            <person name="Cao Q."/>
            <person name="Sharma T."/>
            <person name="Shen D."/>
            <person name="Roswanjaya Y."/>
            <person name="Wardhani T."/>
            <person name="Kalhor M.S."/>
            <person name="Jansen J."/>
            <person name="Van den Hoogen J."/>
            <person name="Gungor B."/>
            <person name="Hartog M."/>
            <person name="Hontelez J."/>
            <person name="Verver J."/>
            <person name="Yang W.-C."/>
            <person name="Schijlen E."/>
            <person name="Repin R."/>
            <person name="Schilthuizen M."/>
            <person name="Schranz E."/>
            <person name="Heidstra R."/>
            <person name="Miyata K."/>
            <person name="Fedorova E."/>
            <person name="Kohlen W."/>
            <person name="Bisseling T."/>
            <person name="Smit S."/>
            <person name="Geurts R."/>
        </authorList>
    </citation>
    <scope>NUCLEOTIDE SEQUENCE [LARGE SCALE GENOMIC DNA]</scope>
    <source>
        <strain evidence="3">cv. RG33-2</strain>
    </source>
</reference>
<evidence type="ECO:0000256" key="1">
    <source>
        <dbReference type="SAM" id="MobiDB-lite"/>
    </source>
</evidence>
<keyword evidence="3" id="KW-1185">Reference proteome</keyword>
<evidence type="ECO:0000313" key="2">
    <source>
        <dbReference type="EMBL" id="PON98126.1"/>
    </source>
</evidence>
<proteinExistence type="predicted"/>
<gene>
    <name evidence="2" type="ORF">TorRG33x02_062000</name>
</gene>
<feature type="region of interest" description="Disordered" evidence="1">
    <location>
        <begin position="44"/>
        <end position="76"/>
    </location>
</feature>
<dbReference type="Proteomes" id="UP000237000">
    <property type="component" value="Unassembled WGS sequence"/>
</dbReference>
<comment type="caution">
    <text evidence="2">The sequence shown here is derived from an EMBL/GenBank/DDBJ whole genome shotgun (WGS) entry which is preliminary data.</text>
</comment>
<name>A0A2P5FK39_TREOI</name>
<dbReference type="EMBL" id="JXTC01000027">
    <property type="protein sequence ID" value="PON98126.1"/>
    <property type="molecule type" value="Genomic_DNA"/>
</dbReference>
<protein>
    <submittedName>
        <fullName evidence="2">Uncharacterized protein</fullName>
    </submittedName>
</protein>
<evidence type="ECO:0000313" key="3">
    <source>
        <dbReference type="Proteomes" id="UP000237000"/>
    </source>
</evidence>
<dbReference type="AlphaFoldDB" id="A0A2P5FK39"/>
<sequence>MTTKFHFEGPKEKSHFVAKITIHLIPQLRQEAGSSLVMTLRHGVPCKDGTSARRESDRGAMVSGSATGQAAKISEG</sequence>
<dbReference type="InParanoid" id="A0A2P5FK39"/>